<dbReference type="Gene3D" id="3.40.50.300">
    <property type="entry name" value="P-loop containing nucleotide triphosphate hydrolases"/>
    <property type="match status" value="2"/>
</dbReference>
<evidence type="ECO:0000256" key="5">
    <source>
        <dbReference type="ARBA" id="ARBA00022737"/>
    </source>
</evidence>
<dbReference type="InterPro" id="IPR050107">
    <property type="entry name" value="ABC_carbohydrate_import_ATPase"/>
</dbReference>
<dbReference type="PANTHER" id="PTHR43790:SF1">
    <property type="entry name" value="XYLOSE IMPORT ATP-BINDING PROTEIN XYLG"/>
    <property type="match status" value="1"/>
</dbReference>
<dbReference type="CDD" id="cd03216">
    <property type="entry name" value="ABC_Carb_Monos_I"/>
    <property type="match status" value="1"/>
</dbReference>
<keyword evidence="5" id="KW-0677">Repeat</keyword>
<dbReference type="SMART" id="SM00382">
    <property type="entry name" value="AAA"/>
    <property type="match status" value="2"/>
</dbReference>
<keyword evidence="3" id="KW-1003">Cell membrane</keyword>
<evidence type="ECO:0000256" key="7">
    <source>
        <dbReference type="ARBA" id="ARBA00022840"/>
    </source>
</evidence>
<keyword evidence="6" id="KW-0547">Nucleotide-binding</keyword>
<feature type="domain" description="ABC transporter" evidence="10">
    <location>
        <begin position="252"/>
        <end position="495"/>
    </location>
</feature>
<gene>
    <name evidence="11" type="ORF">QE408_003153</name>
</gene>
<comment type="caution">
    <text evidence="11">The sequence shown here is derived from an EMBL/GenBank/DDBJ whole genome shotgun (WGS) entry which is preliminary data.</text>
</comment>
<evidence type="ECO:0000256" key="3">
    <source>
        <dbReference type="ARBA" id="ARBA00022475"/>
    </source>
</evidence>
<proteinExistence type="inferred from homology"/>
<evidence type="ECO:0000259" key="10">
    <source>
        <dbReference type="PROSITE" id="PS50893"/>
    </source>
</evidence>
<dbReference type="Proteomes" id="UP001224781">
    <property type="component" value="Unassembled WGS sequence"/>
</dbReference>
<dbReference type="PROSITE" id="PS00211">
    <property type="entry name" value="ABC_TRANSPORTER_1"/>
    <property type="match status" value="1"/>
</dbReference>
<comment type="similarity">
    <text evidence="1">Belongs to the ABC transporter superfamily.</text>
</comment>
<dbReference type="InterPro" id="IPR003439">
    <property type="entry name" value="ABC_transporter-like_ATP-bd"/>
</dbReference>
<evidence type="ECO:0000256" key="8">
    <source>
        <dbReference type="ARBA" id="ARBA00022967"/>
    </source>
</evidence>
<dbReference type="InterPro" id="IPR027417">
    <property type="entry name" value="P-loop_NTPase"/>
</dbReference>
<dbReference type="Pfam" id="PF00005">
    <property type="entry name" value="ABC_tran"/>
    <property type="match status" value="2"/>
</dbReference>
<organism evidence="11 12">
    <name type="scientific">Agrobacterium larrymoorei</name>
    <dbReference type="NCBI Taxonomy" id="160699"/>
    <lineage>
        <taxon>Bacteria</taxon>
        <taxon>Pseudomonadati</taxon>
        <taxon>Pseudomonadota</taxon>
        <taxon>Alphaproteobacteria</taxon>
        <taxon>Hyphomicrobiales</taxon>
        <taxon>Rhizobiaceae</taxon>
        <taxon>Rhizobium/Agrobacterium group</taxon>
        <taxon>Agrobacterium</taxon>
    </lineage>
</organism>
<sequence>MAPFLSLQKISKTFSGVHALRDVDFDIEPGEVLCLLGENGSGKSTLIKTLSGMHKPDSGSILLRGEPQENWGPEQALSAGIEVIYQDFSLFPNLSVMENIGLAEAAGKRRWFASWGTMRRRAKAALARIGTDIPLDKPAEELSVAQRQLVAIARALVGNPSLIVMDEPTSALTLREIGRLLDIIEQLRADGVAVIFVSHKLDEVQKVAQRVIVMRNGEKVHDERAREFDRAALVHRMVGVDIPQNRRDTKTTEGPVVLEVSGLQRANYYRNISFSLREGEILGLTGQLDSGRTALALSLYGMLPPDAGRVVLDGKPVAVDSIRHALASGIGMVPEDRLTEGLFLSRSVGTNLAAGSLSSLSGAFGIIDEDRVDSFGRDWISRLSIKTPNADAMVHTLSGGNQQRVVLGKVLARKPRVVVLNGPTVGVDVGSKEEIHRIIEAMSAEGAGVIVVSDDTDEIIRLCDRLLVMSEGEIVETIAGAELNATRLSTLGKEV</sequence>
<dbReference type="InterPro" id="IPR003593">
    <property type="entry name" value="AAA+_ATPase"/>
</dbReference>
<evidence type="ECO:0000256" key="1">
    <source>
        <dbReference type="ARBA" id="ARBA00005417"/>
    </source>
</evidence>
<evidence type="ECO:0000313" key="12">
    <source>
        <dbReference type="Proteomes" id="UP001224781"/>
    </source>
</evidence>
<dbReference type="GO" id="GO:0005524">
    <property type="term" value="F:ATP binding"/>
    <property type="evidence" value="ECO:0007669"/>
    <property type="project" value="UniProtKB-KW"/>
</dbReference>
<protein>
    <submittedName>
        <fullName evidence="11">Simple sugar transport system ATP-binding protein</fullName>
    </submittedName>
</protein>
<keyword evidence="9" id="KW-0472">Membrane</keyword>
<keyword evidence="4 11" id="KW-0762">Sugar transport</keyword>
<keyword evidence="2" id="KW-0813">Transport</keyword>
<dbReference type="InterPro" id="IPR017871">
    <property type="entry name" value="ABC_transporter-like_CS"/>
</dbReference>
<feature type="domain" description="ABC transporter" evidence="10">
    <location>
        <begin position="5"/>
        <end position="241"/>
    </location>
</feature>
<dbReference type="RefSeq" id="WP_306932729.1">
    <property type="nucleotide sequence ID" value="NZ_JAUTBL010000002.1"/>
</dbReference>
<evidence type="ECO:0000313" key="11">
    <source>
        <dbReference type="EMBL" id="MDQ1186010.1"/>
    </source>
</evidence>
<dbReference type="PANTHER" id="PTHR43790">
    <property type="entry name" value="CARBOHYDRATE TRANSPORT ATP-BINDING PROTEIN MG119-RELATED"/>
    <property type="match status" value="1"/>
</dbReference>
<keyword evidence="8" id="KW-1278">Translocase</keyword>
<dbReference type="CDD" id="cd03215">
    <property type="entry name" value="ABC_Carb_Monos_II"/>
    <property type="match status" value="1"/>
</dbReference>
<evidence type="ECO:0000256" key="9">
    <source>
        <dbReference type="ARBA" id="ARBA00023136"/>
    </source>
</evidence>
<evidence type="ECO:0000256" key="6">
    <source>
        <dbReference type="ARBA" id="ARBA00022741"/>
    </source>
</evidence>
<accession>A0ABU0UM28</accession>
<evidence type="ECO:0000256" key="2">
    <source>
        <dbReference type="ARBA" id="ARBA00022448"/>
    </source>
</evidence>
<keyword evidence="7 11" id="KW-0067">ATP-binding</keyword>
<dbReference type="EMBL" id="JAUTBL010000002">
    <property type="protein sequence ID" value="MDQ1186010.1"/>
    <property type="molecule type" value="Genomic_DNA"/>
</dbReference>
<dbReference type="SUPFAM" id="SSF52540">
    <property type="entry name" value="P-loop containing nucleoside triphosphate hydrolases"/>
    <property type="match status" value="2"/>
</dbReference>
<reference evidence="11 12" key="1">
    <citation type="submission" date="2023-07" db="EMBL/GenBank/DDBJ databases">
        <title>Functional and genomic diversity of the sorghum phyllosphere microbiome.</title>
        <authorList>
            <person name="Shade A."/>
        </authorList>
    </citation>
    <scope>NUCLEOTIDE SEQUENCE [LARGE SCALE GENOMIC DNA]</scope>
    <source>
        <strain evidence="11 12">SORGH_AS_1126</strain>
    </source>
</reference>
<evidence type="ECO:0000256" key="4">
    <source>
        <dbReference type="ARBA" id="ARBA00022597"/>
    </source>
</evidence>
<dbReference type="PROSITE" id="PS50893">
    <property type="entry name" value="ABC_TRANSPORTER_2"/>
    <property type="match status" value="2"/>
</dbReference>
<keyword evidence="12" id="KW-1185">Reference proteome</keyword>
<name>A0ABU0UM28_9HYPH</name>